<reference evidence="3" key="2">
    <citation type="submission" date="2020-11" db="EMBL/GenBank/DDBJ databases">
        <authorList>
            <consortium name="DOE Joint Genome Institute"/>
            <person name="Kuo A."/>
            <person name="Miyauchi S."/>
            <person name="Kiss E."/>
            <person name="Drula E."/>
            <person name="Kohler A."/>
            <person name="Sanchez-Garcia M."/>
            <person name="Andreopoulos B."/>
            <person name="Barry K.W."/>
            <person name="Bonito G."/>
            <person name="Buee M."/>
            <person name="Carver A."/>
            <person name="Chen C."/>
            <person name="Cichocki N."/>
            <person name="Clum A."/>
            <person name="Culley D."/>
            <person name="Crous P.W."/>
            <person name="Fauchery L."/>
            <person name="Girlanda M."/>
            <person name="Hayes R."/>
            <person name="Keri Z."/>
            <person name="Labutti K."/>
            <person name="Lipzen A."/>
            <person name="Lombard V."/>
            <person name="Magnuson J."/>
            <person name="Maillard F."/>
            <person name="Morin E."/>
            <person name="Murat C."/>
            <person name="Nolan M."/>
            <person name="Ohm R."/>
            <person name="Pangilinan J."/>
            <person name="Pereira M."/>
            <person name="Perotto S."/>
            <person name="Peter M."/>
            <person name="Riley R."/>
            <person name="Sitrit Y."/>
            <person name="Stielow B."/>
            <person name="Szollosi G."/>
            <person name="Zifcakova L."/>
            <person name="Stursova M."/>
            <person name="Spatafora J.W."/>
            <person name="Tedersoo L."/>
            <person name="Vaario L.-M."/>
            <person name="Yamada A."/>
            <person name="Yan M."/>
            <person name="Wang P."/>
            <person name="Xu J."/>
            <person name="Bruns T."/>
            <person name="Baldrian P."/>
            <person name="Vilgalys R."/>
            <person name="Henrissat B."/>
            <person name="Grigoriev I.V."/>
            <person name="Hibbett D."/>
            <person name="Nagy L.G."/>
            <person name="Martin F.M."/>
        </authorList>
    </citation>
    <scope>NUCLEOTIDE SEQUENCE</scope>
    <source>
        <strain evidence="3">UH-Tt-Lm1</strain>
    </source>
</reference>
<dbReference type="InterPro" id="IPR004045">
    <property type="entry name" value="Glutathione_S-Trfase_N"/>
</dbReference>
<keyword evidence="4" id="KW-1185">Reference proteome</keyword>
<dbReference type="InterPro" id="IPR036282">
    <property type="entry name" value="Glutathione-S-Trfase_C_sf"/>
</dbReference>
<accession>A0A9P6HJA9</accession>
<dbReference type="Gene3D" id="3.40.30.10">
    <property type="entry name" value="Glutaredoxin"/>
    <property type="match status" value="1"/>
</dbReference>
<dbReference type="CDD" id="cd00299">
    <property type="entry name" value="GST_C_family"/>
    <property type="match status" value="1"/>
</dbReference>
<proteinExistence type="predicted"/>
<feature type="domain" description="GST N-terminal" evidence="2">
    <location>
        <begin position="15"/>
        <end position="95"/>
    </location>
</feature>
<dbReference type="EMBL" id="WIUZ02000005">
    <property type="protein sequence ID" value="KAF9787165.1"/>
    <property type="molecule type" value="Genomic_DNA"/>
</dbReference>
<dbReference type="Pfam" id="PF13409">
    <property type="entry name" value="GST_N_2"/>
    <property type="match status" value="1"/>
</dbReference>
<evidence type="ECO:0000313" key="4">
    <source>
        <dbReference type="Proteomes" id="UP000736335"/>
    </source>
</evidence>
<dbReference type="SUPFAM" id="SSF52833">
    <property type="entry name" value="Thioredoxin-like"/>
    <property type="match status" value="1"/>
</dbReference>
<comment type="caution">
    <text evidence="3">The sequence shown here is derived from an EMBL/GenBank/DDBJ whole genome shotgun (WGS) entry which is preliminary data.</text>
</comment>
<protein>
    <recommendedName>
        <fullName evidence="2">GST N-terminal domain-containing protein</fullName>
    </recommendedName>
</protein>
<evidence type="ECO:0000313" key="3">
    <source>
        <dbReference type="EMBL" id="KAF9787165.1"/>
    </source>
</evidence>
<dbReference type="CDD" id="cd00570">
    <property type="entry name" value="GST_N_family"/>
    <property type="match status" value="1"/>
</dbReference>
<dbReference type="SUPFAM" id="SSF47616">
    <property type="entry name" value="GST C-terminal domain-like"/>
    <property type="match status" value="1"/>
</dbReference>
<evidence type="ECO:0000259" key="2">
    <source>
        <dbReference type="Pfam" id="PF13409"/>
    </source>
</evidence>
<name>A0A9P6HJA9_9AGAM</name>
<feature type="region of interest" description="Disordered" evidence="1">
    <location>
        <begin position="310"/>
        <end position="344"/>
    </location>
</feature>
<sequence length="367" mass="39956">MPEGVPVANLYYSDSPWSCAALIALEEKGYGQDEVLLKPVDTSKGHNYSPEYLRLNMSANLPTLVVPLEKTLSADIESRYKAITDPKKILEFLDNSRSARSHTHTTSAAPGPSLSPATIALSSISTTLIDLLHTPSADPELITTTNPLLLSPSSPPPEEFISSYQDIVTTLKGYLASAEEGKFHVSDKVKAFWKSKLESHEELLQVLAPTGSEELKKQYLEKAIQAWKVGLKEVLEKVNKELVGPYALGDQLSLADIHLAVWLARIAHLSGALPSEDGNSVIEKIETLVGIQFVKDISIAEARRRAGVGSAVKFPGTGPDGEANGATSYQPIKPSNDKSSKQSKLATFWETVKERPSWKKVYEAGLH</sequence>
<dbReference type="Pfam" id="PF13410">
    <property type="entry name" value="GST_C_2"/>
    <property type="match status" value="1"/>
</dbReference>
<gene>
    <name evidence="3" type="ORF">BJ322DRAFT_1053863</name>
</gene>
<organism evidence="3 4">
    <name type="scientific">Thelephora terrestris</name>
    <dbReference type="NCBI Taxonomy" id="56493"/>
    <lineage>
        <taxon>Eukaryota</taxon>
        <taxon>Fungi</taxon>
        <taxon>Dikarya</taxon>
        <taxon>Basidiomycota</taxon>
        <taxon>Agaricomycotina</taxon>
        <taxon>Agaricomycetes</taxon>
        <taxon>Thelephorales</taxon>
        <taxon>Thelephoraceae</taxon>
        <taxon>Thelephora</taxon>
    </lineage>
</organism>
<reference evidence="3" key="1">
    <citation type="journal article" date="2020" name="Nat. Commun.">
        <title>Large-scale genome sequencing of mycorrhizal fungi provides insights into the early evolution of symbiotic traits.</title>
        <authorList>
            <person name="Miyauchi S."/>
            <person name="Kiss E."/>
            <person name="Kuo A."/>
            <person name="Drula E."/>
            <person name="Kohler A."/>
            <person name="Sanchez-Garcia M."/>
            <person name="Morin E."/>
            <person name="Andreopoulos B."/>
            <person name="Barry K.W."/>
            <person name="Bonito G."/>
            <person name="Buee M."/>
            <person name="Carver A."/>
            <person name="Chen C."/>
            <person name="Cichocki N."/>
            <person name="Clum A."/>
            <person name="Culley D."/>
            <person name="Crous P.W."/>
            <person name="Fauchery L."/>
            <person name="Girlanda M."/>
            <person name="Hayes R.D."/>
            <person name="Keri Z."/>
            <person name="LaButti K."/>
            <person name="Lipzen A."/>
            <person name="Lombard V."/>
            <person name="Magnuson J."/>
            <person name="Maillard F."/>
            <person name="Murat C."/>
            <person name="Nolan M."/>
            <person name="Ohm R.A."/>
            <person name="Pangilinan J."/>
            <person name="Pereira M.F."/>
            <person name="Perotto S."/>
            <person name="Peter M."/>
            <person name="Pfister S."/>
            <person name="Riley R."/>
            <person name="Sitrit Y."/>
            <person name="Stielow J.B."/>
            <person name="Szollosi G."/>
            <person name="Zifcakova L."/>
            <person name="Stursova M."/>
            <person name="Spatafora J.W."/>
            <person name="Tedersoo L."/>
            <person name="Vaario L.M."/>
            <person name="Yamada A."/>
            <person name="Yan M."/>
            <person name="Wang P."/>
            <person name="Xu J."/>
            <person name="Bruns T."/>
            <person name="Baldrian P."/>
            <person name="Vilgalys R."/>
            <person name="Dunand C."/>
            <person name="Henrissat B."/>
            <person name="Grigoriev I.V."/>
            <person name="Hibbett D."/>
            <person name="Nagy L.G."/>
            <person name="Martin F.M."/>
        </authorList>
    </citation>
    <scope>NUCLEOTIDE SEQUENCE</scope>
    <source>
        <strain evidence="3">UH-Tt-Lm1</strain>
    </source>
</reference>
<dbReference type="Gene3D" id="1.20.1050.10">
    <property type="match status" value="1"/>
</dbReference>
<dbReference type="AlphaFoldDB" id="A0A9P6HJA9"/>
<evidence type="ECO:0000256" key="1">
    <source>
        <dbReference type="SAM" id="MobiDB-lite"/>
    </source>
</evidence>
<dbReference type="InterPro" id="IPR036249">
    <property type="entry name" value="Thioredoxin-like_sf"/>
</dbReference>
<dbReference type="OrthoDB" id="412788at2759"/>
<dbReference type="Proteomes" id="UP000736335">
    <property type="component" value="Unassembled WGS sequence"/>
</dbReference>